<organism evidence="1 2">
    <name type="scientific">Auriscalpium vulgare</name>
    <dbReference type="NCBI Taxonomy" id="40419"/>
    <lineage>
        <taxon>Eukaryota</taxon>
        <taxon>Fungi</taxon>
        <taxon>Dikarya</taxon>
        <taxon>Basidiomycota</taxon>
        <taxon>Agaricomycotina</taxon>
        <taxon>Agaricomycetes</taxon>
        <taxon>Russulales</taxon>
        <taxon>Auriscalpiaceae</taxon>
        <taxon>Auriscalpium</taxon>
    </lineage>
</organism>
<protein>
    <submittedName>
        <fullName evidence="1">Uncharacterized protein</fullName>
    </submittedName>
</protein>
<reference evidence="1" key="1">
    <citation type="submission" date="2021-02" db="EMBL/GenBank/DDBJ databases">
        <authorList>
            <consortium name="DOE Joint Genome Institute"/>
            <person name="Ahrendt S."/>
            <person name="Looney B.P."/>
            <person name="Miyauchi S."/>
            <person name="Morin E."/>
            <person name="Drula E."/>
            <person name="Courty P.E."/>
            <person name="Chicoki N."/>
            <person name="Fauchery L."/>
            <person name="Kohler A."/>
            <person name="Kuo A."/>
            <person name="Labutti K."/>
            <person name="Pangilinan J."/>
            <person name="Lipzen A."/>
            <person name="Riley R."/>
            <person name="Andreopoulos W."/>
            <person name="He G."/>
            <person name="Johnson J."/>
            <person name="Barry K.W."/>
            <person name="Grigoriev I.V."/>
            <person name="Nagy L."/>
            <person name="Hibbett D."/>
            <person name="Henrissat B."/>
            <person name="Matheny P.B."/>
            <person name="Labbe J."/>
            <person name="Martin F."/>
        </authorList>
    </citation>
    <scope>NUCLEOTIDE SEQUENCE</scope>
    <source>
        <strain evidence="1">FP105234-sp</strain>
    </source>
</reference>
<dbReference type="EMBL" id="MU275949">
    <property type="protein sequence ID" value="KAI0045527.1"/>
    <property type="molecule type" value="Genomic_DNA"/>
</dbReference>
<evidence type="ECO:0000313" key="1">
    <source>
        <dbReference type="EMBL" id="KAI0045527.1"/>
    </source>
</evidence>
<sequence>MDSDAVEQPVKRFKHQSYQASLKDVHLPSALVQSKYDHDIADNQSHFHEAIDQWRQLNLSPAFVKFAGQADGLSASLPLLLLHWRDVVDLWQQALDDADDEALRALLDLMQKLAHDLRSSLLPSYDTLLSRLLQLLPRAISAAALTALLATFSALFKYLLIPSAEAELFTQTWGAVRGTLPKCNSEVQRAMAEVWGSVLRRAKTAMRGHATECMAADLEGVEDACAWVVVFACKSVSQTLHTAAPSIVGPLVKYHLISTDPERTFTCIRRVLTALTHHCKSAEQFSSLSELLVNEVSLATAAGASEEGMKRVMDVVAAVISVRQGSRIPAKHLSAIATQLPTIALSPVVQDSLLHACAAVLVAGDMSLWMGAGRKVVEHSWQEAAFGMRLCGLLSDLQWGGWKLLELPYVVKLTPQLLESEPRGTLALLASLQKAKRLHDADRLWQQKIDEWVKGRLVGWSLTAENVEQLQHILHLSSILPSVTTALATIAEHMLMAEDVDDGFRNSPANSTWVLASCMHELSLRKPATWPKSIDLRMWTEKVLEKWYWSEAALESLVDLIGASSTQSEIFSFEAVYAHLAPSILSHSSRLRLSALLLLNSKVVKTSSAEQLVLGKAIQAEEVSLDVQGVRERVLRITRVDQVVTEGNSLSSELAVRWLVAQLKVNLKPVWVPAAQTVAAVAQRCGDVVWRVLLAELRGAIGVEAGSSASQPEWVKEASEEEEDRDTIREDEKTWRDPSAHKVRGALSSWLQSGSARQQLIRAQRSRDRFDRGSYESQLLAALKHCASLVEKHNRDVIPLFLDTAGPDGPAKLPRPKLSAWLTIFSNFTNPRVLYSSQTLHELYVALLSHPDRALQTLALSCLITYKSPHLVRHEDALRGLLDETRWRDELTNLDIANMGDEGRSELVDVVVRILFGFMRERKGRSRGADRRAAVLSALGGCTDEELNLLVELMLQPVLPQALDVSSGSFNILPVSDDASSKQQVGFLTLLEDVLKSLGSRLIARWDALLGTTISLIAHAQAKLSVEKVQDEPEAVEVEDADEQDAEDAEVAGSSGDQYRRIRQLGLKRFADFFRVPATFDFTPYVKVAFQTTISSRLATLDRENTQAPSALMNLFYAWTSSPEHAGFLVDFDERALPQVYACLVGAKVKPAVVSRILDIVDRLLALSSDDESISERIIRPHVTILLSCLATVVEHTKHDQAASNPLAKRQISILSGISHYLSDGAQASTLLTLFSPLLRKPAKLVGEDTKADILKIVSSLLPLVSDLADRSSPTSIKTFEMLSSLFQAVRSRKARVALLAAFETLSEVDVSLQPLAELLGRLNAYSTKRIEEPDFDRRLEAFSELNETFHKSLSASHWLPVLYNMLHFIQDANELAIRNSSSQGFKHFIENVAQNPASEYQDIFARKLFPALKNGLRSKNEMVRVEVLGVIAFSVARCDSVAALQDMKILLEGGDEEANFFNNIHHVQLHRRVRALRRLADHCDENQIRSSTLADIFVPLVGNFVVSSSDVDHQLVTAAITAIGHMARQLIWGRYFALVQRYMKLSKVKDASERIYIRTLVSILDNFHFPMTELVPVEPKEVDEDDVAVEDHDVDAGPAEVPVAKAAATDRVADAVNNRLLPALLRHLENRNEAEDSMRIPVAVGIVKVAQHLPETTKDAQITRLIIILSQALRSKNSETRDLTRETLAKIAVILGPSSLPTILREMRGALLRGPHLHVLAYVTHYLLVHVTSGEHAETFKNLDGCVTDVAHVSAEVIFGEPGKDVQSEGFKTKMREVRSSSSKGLDSFAIMARFISPPKISGLLLPLRAIMQETEALKIMSKVDEVLRRIASGFNSNELLNPSELLVLCHSLISQNSKFLQHVAKPLRKGKGRGKGNDYIVQLKKDLAAASDHYAVNSFRFIVFGLDLFNTAFRRSKFDFSDTNVIARLESMVAAIGNTLYSSNSHVLTQALKASAAIVKCPLKNVEKSLPVFIRQTIDIVKQTGSTESEVVQAAFKSLAVIVRDRSNAEVKEKDLVYLLELLTPDLEEPARQAAVFAMLRAIVARKFVVPEIYDSMDKVSEIMVTNQSSQVQELCRGVLLQFLLDYPQGKGRLRNQMTFLAKNLSYVYESGRKSVMELLSAIVLKFDGALISEYADMLFVALVMVIANDESAKCREMASEIVKNLFSRLDDAHRRVLMSHLHSWASQQDQPQLTRVACQVYGLVIDVLQKDAATYLPVILEDMRSNLSRSARQLEANEEADEDAMEVDLEWQLPYHVLTVLGKVLRVFPEVTSQPQKISWPDVVLHLLFPHAWARTAASRLLGSLFSVVPPALPQAEYPDTSPLAGLDLKDIANKLCLQLRSPHLDASLSLQVVKNLFYVGKCFCEVPAPASAEEQPDSDEEGDTDGEDVEGFEPVEEAEEDESSRRENPLAWLFSKLSYQARSAHIARRNRASSADNWYHQPSAILRWFAAMTSHMDAVRLETFLMHMLSPLYRITDDDTIRDPHMDELKTTAVELQELVQQKVGTTKFANTYNKIRQSVLGVQRERRTARVMKATTHPQAAAKRKLQRGFAKKESHKRKNSTFADNKGRLKRRRE</sequence>
<comment type="caution">
    <text evidence="1">The sequence shown here is derived from an EMBL/GenBank/DDBJ whole genome shotgun (WGS) entry which is preliminary data.</text>
</comment>
<reference evidence="1" key="2">
    <citation type="journal article" date="2022" name="New Phytol.">
        <title>Evolutionary transition to the ectomycorrhizal habit in the genomes of a hyperdiverse lineage of mushroom-forming fungi.</title>
        <authorList>
            <person name="Looney B."/>
            <person name="Miyauchi S."/>
            <person name="Morin E."/>
            <person name="Drula E."/>
            <person name="Courty P.E."/>
            <person name="Kohler A."/>
            <person name="Kuo A."/>
            <person name="LaButti K."/>
            <person name="Pangilinan J."/>
            <person name="Lipzen A."/>
            <person name="Riley R."/>
            <person name="Andreopoulos W."/>
            <person name="He G."/>
            <person name="Johnson J."/>
            <person name="Nolan M."/>
            <person name="Tritt A."/>
            <person name="Barry K.W."/>
            <person name="Grigoriev I.V."/>
            <person name="Nagy L.G."/>
            <person name="Hibbett D."/>
            <person name="Henrissat B."/>
            <person name="Matheny P.B."/>
            <person name="Labbe J."/>
            <person name="Martin F.M."/>
        </authorList>
    </citation>
    <scope>NUCLEOTIDE SEQUENCE</scope>
    <source>
        <strain evidence="1">FP105234-sp</strain>
    </source>
</reference>
<accession>A0ACB8RNT3</accession>
<evidence type="ECO:0000313" key="2">
    <source>
        <dbReference type="Proteomes" id="UP000814033"/>
    </source>
</evidence>
<name>A0ACB8RNT3_9AGAM</name>
<proteinExistence type="predicted"/>
<dbReference type="Proteomes" id="UP000814033">
    <property type="component" value="Unassembled WGS sequence"/>
</dbReference>
<gene>
    <name evidence="1" type="ORF">FA95DRAFT_1561038</name>
</gene>
<keyword evidence="2" id="KW-1185">Reference proteome</keyword>